<dbReference type="PROSITE" id="PS50995">
    <property type="entry name" value="HTH_MARR_2"/>
    <property type="match status" value="1"/>
</dbReference>
<dbReference type="SMART" id="SM00347">
    <property type="entry name" value="HTH_MARR"/>
    <property type="match status" value="1"/>
</dbReference>
<dbReference type="InterPro" id="IPR000835">
    <property type="entry name" value="HTH_MarR-typ"/>
</dbReference>
<dbReference type="GO" id="GO:0003677">
    <property type="term" value="F:DNA binding"/>
    <property type="evidence" value="ECO:0007669"/>
    <property type="project" value="UniProtKB-KW"/>
</dbReference>
<name>A0A1M5A4J9_9BACL</name>
<keyword evidence="5" id="KW-1185">Reference proteome</keyword>
<dbReference type="AlphaFoldDB" id="A0A1M5A4J9"/>
<feature type="coiled-coil region" evidence="2">
    <location>
        <begin position="141"/>
        <end position="168"/>
    </location>
</feature>
<dbReference type="RefSeq" id="WP_073156521.1">
    <property type="nucleotide sequence ID" value="NZ_FQVL01000012.1"/>
</dbReference>
<accession>A0A1M5A4J9</accession>
<dbReference type="Proteomes" id="UP000184476">
    <property type="component" value="Unassembled WGS sequence"/>
</dbReference>
<dbReference type="InterPro" id="IPR036390">
    <property type="entry name" value="WH_DNA-bd_sf"/>
</dbReference>
<dbReference type="GO" id="GO:0003700">
    <property type="term" value="F:DNA-binding transcription factor activity"/>
    <property type="evidence" value="ECO:0007669"/>
    <property type="project" value="InterPro"/>
</dbReference>
<dbReference type="PANTHER" id="PTHR33164">
    <property type="entry name" value="TRANSCRIPTIONAL REGULATOR, MARR FAMILY"/>
    <property type="match status" value="1"/>
</dbReference>
<dbReference type="Pfam" id="PF01047">
    <property type="entry name" value="MarR"/>
    <property type="match status" value="1"/>
</dbReference>
<organism evidence="4 5">
    <name type="scientific">Seinonella peptonophila</name>
    <dbReference type="NCBI Taxonomy" id="112248"/>
    <lineage>
        <taxon>Bacteria</taxon>
        <taxon>Bacillati</taxon>
        <taxon>Bacillota</taxon>
        <taxon>Bacilli</taxon>
        <taxon>Bacillales</taxon>
        <taxon>Thermoactinomycetaceae</taxon>
        <taxon>Seinonella</taxon>
    </lineage>
</organism>
<protein>
    <submittedName>
        <fullName evidence="4">DNA-binding transcriptional regulator, MarR family</fullName>
    </submittedName>
</protein>
<dbReference type="PANTHER" id="PTHR33164:SF106">
    <property type="entry name" value="TRANSCRIPTIONAL REGULATORY PROTEIN"/>
    <property type="match status" value="1"/>
</dbReference>
<feature type="domain" description="HTH marR-type" evidence="3">
    <location>
        <begin position="17"/>
        <end position="149"/>
    </location>
</feature>
<dbReference type="SUPFAM" id="SSF46785">
    <property type="entry name" value="Winged helix' DNA-binding domain"/>
    <property type="match status" value="1"/>
</dbReference>
<sequence>MSSKHDNNSVSNSTPLQQELLFELRQNSSRAVMFHQLIAEKLSLNATDHKCLDFLYKNGSVTAGQLAQLTGLTTGAVTNVIDRLEQDGYVIRSKDPNDRRRVVVKPVEGKGDTINSFFESVSTSLLQILSQYSEQETIVILDFIKRCNQMALDEMNKLERRRHTFEVNMHDC</sequence>
<evidence type="ECO:0000256" key="1">
    <source>
        <dbReference type="ARBA" id="ARBA00023125"/>
    </source>
</evidence>
<keyword evidence="2" id="KW-0175">Coiled coil</keyword>
<dbReference type="OrthoDB" id="162531at2"/>
<evidence type="ECO:0000313" key="4">
    <source>
        <dbReference type="EMBL" id="SHF25191.1"/>
    </source>
</evidence>
<dbReference type="GO" id="GO:0006950">
    <property type="term" value="P:response to stress"/>
    <property type="evidence" value="ECO:0007669"/>
    <property type="project" value="TreeGrafter"/>
</dbReference>
<evidence type="ECO:0000256" key="2">
    <source>
        <dbReference type="SAM" id="Coils"/>
    </source>
</evidence>
<dbReference type="EMBL" id="FQVL01000012">
    <property type="protein sequence ID" value="SHF25191.1"/>
    <property type="molecule type" value="Genomic_DNA"/>
</dbReference>
<dbReference type="Gene3D" id="1.10.10.10">
    <property type="entry name" value="Winged helix-like DNA-binding domain superfamily/Winged helix DNA-binding domain"/>
    <property type="match status" value="1"/>
</dbReference>
<dbReference type="InterPro" id="IPR036388">
    <property type="entry name" value="WH-like_DNA-bd_sf"/>
</dbReference>
<gene>
    <name evidence="4" type="ORF">SAMN05444392_1129</name>
</gene>
<evidence type="ECO:0000259" key="3">
    <source>
        <dbReference type="PROSITE" id="PS50995"/>
    </source>
</evidence>
<evidence type="ECO:0000313" key="5">
    <source>
        <dbReference type="Proteomes" id="UP000184476"/>
    </source>
</evidence>
<keyword evidence="1 4" id="KW-0238">DNA-binding</keyword>
<dbReference type="STRING" id="112248.SAMN05444392_1129"/>
<dbReference type="InterPro" id="IPR039422">
    <property type="entry name" value="MarR/SlyA-like"/>
</dbReference>
<proteinExistence type="predicted"/>
<reference evidence="4 5" key="1">
    <citation type="submission" date="2016-11" db="EMBL/GenBank/DDBJ databases">
        <authorList>
            <person name="Jaros S."/>
            <person name="Januszkiewicz K."/>
            <person name="Wedrychowicz H."/>
        </authorList>
    </citation>
    <scope>NUCLEOTIDE SEQUENCE [LARGE SCALE GENOMIC DNA]</scope>
    <source>
        <strain evidence="4 5">DSM 44666</strain>
    </source>
</reference>